<dbReference type="Pfam" id="PF11019">
    <property type="entry name" value="DUF2608"/>
    <property type="match status" value="1"/>
</dbReference>
<dbReference type="Proteomes" id="UP000029558">
    <property type="component" value="Chromosome"/>
</dbReference>
<dbReference type="SUPFAM" id="SSF56784">
    <property type="entry name" value="HAD-like"/>
    <property type="match status" value="1"/>
</dbReference>
<dbReference type="AlphaFoldDB" id="A0A1L6T9P2"/>
<organism evidence="1 2">
    <name type="scientific">Piscirickettsia salmonis</name>
    <dbReference type="NCBI Taxonomy" id="1238"/>
    <lineage>
        <taxon>Bacteria</taxon>
        <taxon>Pseudomonadati</taxon>
        <taxon>Pseudomonadota</taxon>
        <taxon>Gammaproteobacteria</taxon>
        <taxon>Thiotrichales</taxon>
        <taxon>Piscirickettsiaceae</taxon>
        <taxon>Piscirickettsia</taxon>
    </lineage>
</organism>
<proteinExistence type="predicted"/>
<evidence type="ECO:0000313" key="2">
    <source>
        <dbReference type="Proteomes" id="UP000029558"/>
    </source>
</evidence>
<dbReference type="InterPro" id="IPR023214">
    <property type="entry name" value="HAD_sf"/>
</dbReference>
<accession>A0A1L6T9P2</accession>
<dbReference type="OrthoDB" id="7170926at2"/>
<sequence>MLTRFLALASTLGLIALISPFCLASQQITVHTFKQFYQQAEHTAEQHSPKDTLIVFDIDDTLLKLKQPFGGASWWDWQSNLLKNNPKSPLLEAHSVQNLLKIQGMLFTLSKSQSVETNQPKLVSKLQQQGFNMLILTARSPEFRDSTEASLIASGYRFNKTDTVHQYLPYHLNHLEKTGLTPAEVKQFHWQTPRLISYGNSILFSAGQNKGLMLKLLLKRLGLHFKSILFLDDSKTNIKAMLNAYPDKNQNVTAFYYTHMLQEKNNFKNNIPKIHQAWQVFKTSYERNFGALLQ</sequence>
<protein>
    <submittedName>
        <fullName evidence="1">Membrane protein</fullName>
    </submittedName>
</protein>
<dbReference type="InterPro" id="IPR022565">
    <property type="entry name" value="DUF2608"/>
</dbReference>
<reference evidence="1 2" key="1">
    <citation type="journal article" date="2014" name="Genome Announc.">
        <title>Comparative Genome Analysis of Two Isolates of the Fish Pathogen Piscirickettsia salmonis from Different Hosts Reveals Major Differences in Virulence-Associated Secretion Systems.</title>
        <authorList>
            <person name="Bohle H."/>
            <person name="Henriquez P."/>
            <person name="Grothusen H."/>
            <person name="Navas E."/>
            <person name="Sandoval A."/>
            <person name="Bustamante F."/>
            <person name="Bustos P."/>
            <person name="Mancilla M."/>
        </authorList>
    </citation>
    <scope>NUCLEOTIDE SEQUENCE [LARGE SCALE GENOMIC DNA]</scope>
    <source>
        <strain evidence="2">B1-32597</strain>
    </source>
</reference>
<gene>
    <name evidence="1" type="ORF">KU39_708</name>
</gene>
<name>A0A1L6T9P2_PISSA</name>
<dbReference type="Gene3D" id="3.40.50.1000">
    <property type="entry name" value="HAD superfamily/HAD-like"/>
    <property type="match status" value="1"/>
</dbReference>
<evidence type="ECO:0000313" key="1">
    <source>
        <dbReference type="EMBL" id="ALB21892.1"/>
    </source>
</evidence>
<dbReference type="InterPro" id="IPR036412">
    <property type="entry name" value="HAD-like_sf"/>
</dbReference>
<dbReference type="RefSeq" id="WP_017376224.1">
    <property type="nucleotide sequence ID" value="NZ_CP012508.1"/>
</dbReference>
<dbReference type="EMBL" id="CP012508">
    <property type="protein sequence ID" value="ALB21892.1"/>
    <property type="molecule type" value="Genomic_DNA"/>
</dbReference>